<comment type="caution">
    <text evidence="1">The sequence shown here is derived from an EMBL/GenBank/DDBJ whole genome shotgun (WGS) entry which is preliminary data.</text>
</comment>
<evidence type="ECO:0000313" key="1">
    <source>
        <dbReference type="EMBL" id="KKN89653.1"/>
    </source>
</evidence>
<organism evidence="1">
    <name type="scientific">marine sediment metagenome</name>
    <dbReference type="NCBI Taxonomy" id="412755"/>
    <lineage>
        <taxon>unclassified sequences</taxon>
        <taxon>metagenomes</taxon>
        <taxon>ecological metagenomes</taxon>
    </lineage>
</organism>
<dbReference type="AlphaFoldDB" id="A0A0F9XD10"/>
<dbReference type="EMBL" id="LAZR01000116">
    <property type="protein sequence ID" value="KKN89653.1"/>
    <property type="molecule type" value="Genomic_DNA"/>
</dbReference>
<sequence>MNARIKTIGEVQRIAGFESTLENIIRIGGLDYELYKANRSKDMRGAICIFDADCGEVADLRTYPLFDQAASAWHETVQFAMADAE</sequence>
<reference evidence="1" key="1">
    <citation type="journal article" date="2015" name="Nature">
        <title>Complex archaea that bridge the gap between prokaryotes and eukaryotes.</title>
        <authorList>
            <person name="Spang A."/>
            <person name="Saw J.H."/>
            <person name="Jorgensen S.L."/>
            <person name="Zaremba-Niedzwiedzka K."/>
            <person name="Martijn J."/>
            <person name="Lind A.E."/>
            <person name="van Eijk R."/>
            <person name="Schleper C."/>
            <person name="Guy L."/>
            <person name="Ettema T.J."/>
        </authorList>
    </citation>
    <scope>NUCLEOTIDE SEQUENCE</scope>
</reference>
<accession>A0A0F9XD10</accession>
<gene>
    <name evidence="1" type="ORF">LCGC14_0234990</name>
</gene>
<name>A0A0F9XD10_9ZZZZ</name>
<proteinExistence type="predicted"/>
<protein>
    <submittedName>
        <fullName evidence="1">Uncharacterized protein</fullName>
    </submittedName>
</protein>